<dbReference type="GO" id="GO:0016758">
    <property type="term" value="F:hexosyltransferase activity"/>
    <property type="evidence" value="ECO:0007669"/>
    <property type="project" value="UniProtKB-ARBA"/>
</dbReference>
<dbReference type="InterPro" id="IPR001173">
    <property type="entry name" value="Glyco_trans_2-like"/>
</dbReference>
<proteinExistence type="predicted"/>
<evidence type="ECO:0000313" key="1">
    <source>
        <dbReference type="EMBL" id="PWG50968.1"/>
    </source>
</evidence>
<dbReference type="InterPro" id="IPR029044">
    <property type="entry name" value="Nucleotide-diphossugar_trans"/>
</dbReference>
<dbReference type="PANTHER" id="PTHR22916:SF3">
    <property type="entry name" value="UDP-GLCNAC:BETAGAL BETA-1,3-N-ACETYLGLUCOSAMINYLTRANSFERASE-LIKE PROTEIN 1"/>
    <property type="match status" value="1"/>
</dbReference>
<evidence type="ECO:0000313" key="2">
    <source>
        <dbReference type="Proteomes" id="UP000245607"/>
    </source>
</evidence>
<dbReference type="AlphaFoldDB" id="A0A2U2M289"/>
<name>A0A2U2M289_9LACO</name>
<reference evidence="1 2" key="1">
    <citation type="submission" date="2018-05" db="EMBL/GenBank/DDBJ databases">
        <title>Lactobacillus salivarius genome sequencing and assembly.</title>
        <authorList>
            <person name="Audisio C."/>
            <person name="Albarracin L."/>
            <person name="Torres M.J."/>
            <person name="Hebert E.M."/>
            <person name="Saavedra L."/>
        </authorList>
    </citation>
    <scope>NUCLEOTIDE SEQUENCE [LARGE SCALE GENOMIC DNA]</scope>
    <source>
        <strain evidence="1 2">A3iob</strain>
    </source>
</reference>
<gene>
    <name evidence="1" type="ORF">DB362_08985</name>
</gene>
<comment type="caution">
    <text evidence="1">The sequence shown here is derived from an EMBL/GenBank/DDBJ whole genome shotgun (WGS) entry which is preliminary data.</text>
</comment>
<dbReference type="EMBL" id="QFAS01000010">
    <property type="protein sequence ID" value="PWG50968.1"/>
    <property type="molecule type" value="Genomic_DNA"/>
</dbReference>
<dbReference type="Proteomes" id="UP000245607">
    <property type="component" value="Unassembled WGS sequence"/>
</dbReference>
<dbReference type="PANTHER" id="PTHR22916">
    <property type="entry name" value="GLYCOSYLTRANSFERASE"/>
    <property type="match status" value="1"/>
</dbReference>
<dbReference type="SUPFAM" id="SSF53448">
    <property type="entry name" value="Nucleotide-diphospho-sugar transferases"/>
    <property type="match status" value="1"/>
</dbReference>
<organism evidence="1 2">
    <name type="scientific">Ligilactobacillus salivarius</name>
    <dbReference type="NCBI Taxonomy" id="1624"/>
    <lineage>
        <taxon>Bacteria</taxon>
        <taxon>Bacillati</taxon>
        <taxon>Bacillota</taxon>
        <taxon>Bacilli</taxon>
        <taxon>Lactobacillales</taxon>
        <taxon>Lactobacillaceae</taxon>
        <taxon>Ligilactobacillus</taxon>
    </lineage>
</organism>
<accession>A0A2U2M289</accession>
<sequence length="349" mass="40844">MLNIDIIIPVYNAEEYLERCINSIDIDTNKNVNVILVNDGSTDNSLMLCQKLEKKHEGNIKVVDQKNKGLSGARNTGLEYISGDYIAFMDPDDTYDVGYIKNCIQRIKKFNNPDLVITPYKRVYGEEKIVNNLYDVTDKELVLNGDDILKRLYGMDIKEAINPATMNDLSPVWGKFYKKSLILGKKFIDTKEIGSEDLLFNINVVNTDIRAVYIPDCYYLYTKTNNNSLTANYNENLISSWGNLFSLMEIQAKREKYNTEYFTRLDVRKYLSKMSLVRAIYNSKNLTLRNKVSIAKKTVKNPEYNKFKYSDFPNMISRWKILMWLCDREYMYVLYIIIRLLEPYKNKLK</sequence>
<dbReference type="Pfam" id="PF00535">
    <property type="entry name" value="Glycos_transf_2"/>
    <property type="match status" value="1"/>
</dbReference>
<dbReference type="CDD" id="cd00761">
    <property type="entry name" value="Glyco_tranf_GTA_type"/>
    <property type="match status" value="1"/>
</dbReference>
<dbReference type="Gene3D" id="3.90.550.10">
    <property type="entry name" value="Spore Coat Polysaccharide Biosynthesis Protein SpsA, Chain A"/>
    <property type="match status" value="1"/>
</dbReference>
<keyword evidence="1" id="KW-0808">Transferase</keyword>
<protein>
    <submittedName>
        <fullName evidence="1">Glycosyltransferase family 2 protein</fullName>
    </submittedName>
</protein>
<dbReference type="RefSeq" id="WP_095761153.1">
    <property type="nucleotide sequence ID" value="NZ_JACBJS010000093.1"/>
</dbReference>